<sequence length="140" mass="15894">ETVTIDLSLSYITSGYAESQAFNQSQCIPGDYRLFIISGVCIGICMGGLVGNMVVVWFLGFHMKKSPFTVYVLNLAIADFSLLLFLLVKLTFHMISTVCCIFSFQHDLTNYILMDLFLFWYFASMYLLTVMSIERCLSVL</sequence>
<keyword evidence="7 9" id="KW-0675">Receptor</keyword>
<dbReference type="PRINTS" id="PR00237">
    <property type="entry name" value="GPCRRHODOPSN"/>
</dbReference>
<evidence type="ECO:0000256" key="1">
    <source>
        <dbReference type="ARBA" id="ARBA00004651"/>
    </source>
</evidence>
<dbReference type="GO" id="GO:0005886">
    <property type="term" value="C:plasma membrane"/>
    <property type="evidence" value="ECO:0007669"/>
    <property type="project" value="UniProtKB-SubCell"/>
</dbReference>
<feature type="non-terminal residue" evidence="12">
    <location>
        <position position="140"/>
    </location>
</feature>
<keyword evidence="6 10" id="KW-0472">Membrane</keyword>
<dbReference type="GO" id="GO:0004930">
    <property type="term" value="F:G protein-coupled receptor activity"/>
    <property type="evidence" value="ECO:0007669"/>
    <property type="project" value="UniProtKB-KW"/>
</dbReference>
<proteinExistence type="inferred from homology"/>
<accession>A0A7L0G7W0</accession>
<dbReference type="PANTHER" id="PTHR11334">
    <property type="entry name" value="MAS-RELATED G-PROTEIN COUPLED RECEPTOR"/>
    <property type="match status" value="1"/>
</dbReference>
<dbReference type="InterPro" id="IPR026234">
    <property type="entry name" value="MRGPCRFAMILY"/>
</dbReference>
<evidence type="ECO:0000256" key="4">
    <source>
        <dbReference type="ARBA" id="ARBA00022989"/>
    </source>
</evidence>
<keyword evidence="2" id="KW-1003">Cell membrane</keyword>
<feature type="non-terminal residue" evidence="12">
    <location>
        <position position="1"/>
    </location>
</feature>
<evidence type="ECO:0000256" key="5">
    <source>
        <dbReference type="ARBA" id="ARBA00023040"/>
    </source>
</evidence>
<dbReference type="InterPro" id="IPR000276">
    <property type="entry name" value="GPCR_Rhodpsn"/>
</dbReference>
<dbReference type="PROSITE" id="PS00237">
    <property type="entry name" value="G_PROTEIN_RECEP_F1_1"/>
    <property type="match status" value="1"/>
</dbReference>
<dbReference type="PRINTS" id="PR02108">
    <property type="entry name" value="MRGPCRFAMILY"/>
</dbReference>
<keyword evidence="8 9" id="KW-0807">Transducer</keyword>
<evidence type="ECO:0000256" key="9">
    <source>
        <dbReference type="RuleBase" id="RU000688"/>
    </source>
</evidence>
<organism evidence="12 13">
    <name type="scientific">Herpetotheres cachinnans</name>
    <name type="common">Laughing falcon</name>
    <name type="synonym">Falco cachinnans</name>
    <dbReference type="NCBI Taxonomy" id="56343"/>
    <lineage>
        <taxon>Eukaryota</taxon>
        <taxon>Metazoa</taxon>
        <taxon>Chordata</taxon>
        <taxon>Craniata</taxon>
        <taxon>Vertebrata</taxon>
        <taxon>Euteleostomi</taxon>
        <taxon>Archelosauria</taxon>
        <taxon>Archosauria</taxon>
        <taxon>Dinosauria</taxon>
        <taxon>Saurischia</taxon>
        <taxon>Theropoda</taxon>
        <taxon>Coelurosauria</taxon>
        <taxon>Aves</taxon>
        <taxon>Neognathae</taxon>
        <taxon>Neoaves</taxon>
        <taxon>Telluraves</taxon>
        <taxon>Australaves</taxon>
        <taxon>Falconiformes</taxon>
        <taxon>Falconidae</taxon>
        <taxon>Herpetotheres</taxon>
    </lineage>
</organism>
<comment type="caution">
    <text evidence="12">The sequence shown here is derived from an EMBL/GenBank/DDBJ whole genome shotgun (WGS) entry which is preliminary data.</text>
</comment>
<keyword evidence="4 10" id="KW-1133">Transmembrane helix</keyword>
<evidence type="ECO:0000256" key="2">
    <source>
        <dbReference type="ARBA" id="ARBA00022475"/>
    </source>
</evidence>
<dbReference type="PROSITE" id="PS50262">
    <property type="entry name" value="G_PROTEIN_RECEP_F1_2"/>
    <property type="match status" value="1"/>
</dbReference>
<feature type="transmembrane region" description="Helical" evidence="10">
    <location>
        <begin position="108"/>
        <end position="128"/>
    </location>
</feature>
<dbReference type="Gene3D" id="1.20.1070.10">
    <property type="entry name" value="Rhodopsin 7-helix transmembrane proteins"/>
    <property type="match status" value="1"/>
</dbReference>
<dbReference type="PANTHER" id="PTHR11334:SF29">
    <property type="entry name" value="MAS-RELATED G-PROTEIN COUPLED RECEPTOR MEMBER X2"/>
    <property type="match status" value="1"/>
</dbReference>
<evidence type="ECO:0000256" key="3">
    <source>
        <dbReference type="ARBA" id="ARBA00022692"/>
    </source>
</evidence>
<keyword evidence="3 9" id="KW-0812">Transmembrane</keyword>
<evidence type="ECO:0000256" key="8">
    <source>
        <dbReference type="ARBA" id="ARBA00023224"/>
    </source>
</evidence>
<evidence type="ECO:0000259" key="11">
    <source>
        <dbReference type="PROSITE" id="PS50262"/>
    </source>
</evidence>
<keyword evidence="5 9" id="KW-0297">G-protein coupled receptor</keyword>
<keyword evidence="13" id="KW-1185">Reference proteome</keyword>
<name>A0A7L0G7W0_HERCA</name>
<evidence type="ECO:0000256" key="6">
    <source>
        <dbReference type="ARBA" id="ARBA00023136"/>
    </source>
</evidence>
<evidence type="ECO:0000256" key="10">
    <source>
        <dbReference type="SAM" id="Phobius"/>
    </source>
</evidence>
<dbReference type="SUPFAM" id="SSF81321">
    <property type="entry name" value="Family A G protein-coupled receptor-like"/>
    <property type="match status" value="1"/>
</dbReference>
<reference evidence="12 13" key="1">
    <citation type="submission" date="2019-09" db="EMBL/GenBank/DDBJ databases">
        <title>Bird 10,000 Genomes (B10K) Project - Family phase.</title>
        <authorList>
            <person name="Zhang G."/>
        </authorList>
    </citation>
    <scope>NUCLEOTIDE SEQUENCE [LARGE SCALE GENOMIC DNA]</scope>
    <source>
        <strain evidence="12">B10K-DU-005-78</strain>
        <tissue evidence="12">Mixed tissue sample</tissue>
    </source>
</reference>
<dbReference type="EMBL" id="VXAJ01000060">
    <property type="protein sequence ID" value="NXK04047.1"/>
    <property type="molecule type" value="Genomic_DNA"/>
</dbReference>
<protein>
    <submittedName>
        <fullName evidence="12">MRGX4 protein</fullName>
    </submittedName>
</protein>
<gene>
    <name evidence="12" type="primary">Mrgprx4</name>
    <name evidence="12" type="ORF">HERCAC_R15538</name>
</gene>
<feature type="transmembrane region" description="Helical" evidence="10">
    <location>
        <begin position="68"/>
        <end position="88"/>
    </location>
</feature>
<evidence type="ECO:0000313" key="13">
    <source>
        <dbReference type="Proteomes" id="UP000555649"/>
    </source>
</evidence>
<feature type="transmembrane region" description="Helical" evidence="10">
    <location>
        <begin position="34"/>
        <end position="61"/>
    </location>
</feature>
<dbReference type="InterPro" id="IPR017452">
    <property type="entry name" value="GPCR_Rhodpsn_7TM"/>
</dbReference>
<evidence type="ECO:0000313" key="12">
    <source>
        <dbReference type="EMBL" id="NXK04047.1"/>
    </source>
</evidence>
<dbReference type="AlphaFoldDB" id="A0A7L0G7W0"/>
<dbReference type="Proteomes" id="UP000555649">
    <property type="component" value="Unassembled WGS sequence"/>
</dbReference>
<evidence type="ECO:0000256" key="7">
    <source>
        <dbReference type="ARBA" id="ARBA00023170"/>
    </source>
</evidence>
<comment type="similarity">
    <text evidence="9">Belongs to the G-protein coupled receptor 1 family.</text>
</comment>
<feature type="domain" description="G-protein coupled receptors family 1 profile" evidence="11">
    <location>
        <begin position="51"/>
        <end position="140"/>
    </location>
</feature>
<comment type="subcellular location">
    <subcellularLocation>
        <location evidence="1">Cell membrane</location>
        <topology evidence="1">Multi-pass membrane protein</topology>
    </subcellularLocation>
</comment>